<sequence length="244" mass="27670">CQCVRNWGLWKWFINYFPVDLVKTAELPPDRNYLVCIFPHGLLSIGGFLNFASNYSKWSTLFPGVRPRFTTLVLNYYIPIYRELLLSLGMSTVSAKSLTAILKESNDPTHKSNSDGFTSSAAGLVVGGEREQRHAAPNIYKFVLKNRKGFVKIALKTGASLVPAISFGENNIFGKNEWRLIRFNGRVPVTTVFGAPIHVTENLSPSEEEVNEIHEVFCKEIRELFESHKSKYADNFDQIELEFV</sequence>
<protein>
    <submittedName>
        <fullName evidence="11">2-acylglycerol O-acyltransferase 2</fullName>
    </submittedName>
</protein>
<dbReference type="InterPro" id="IPR007130">
    <property type="entry name" value="DAGAT"/>
</dbReference>
<evidence type="ECO:0000256" key="6">
    <source>
        <dbReference type="ARBA" id="ARBA00022824"/>
    </source>
</evidence>
<dbReference type="Proteomes" id="UP001151699">
    <property type="component" value="Unassembled WGS sequence"/>
</dbReference>
<keyword evidence="10" id="KW-0012">Acyltransferase</keyword>
<dbReference type="SUPFAM" id="SSF69593">
    <property type="entry name" value="Glycerol-3-phosphate (1)-acyltransferase"/>
    <property type="match status" value="1"/>
</dbReference>
<accession>A0A9Q0MJE5</accession>
<keyword evidence="3" id="KW-0444">Lipid biosynthesis</keyword>
<evidence type="ECO:0000256" key="8">
    <source>
        <dbReference type="ARBA" id="ARBA00023098"/>
    </source>
</evidence>
<dbReference type="GO" id="GO:0019432">
    <property type="term" value="P:triglyceride biosynthetic process"/>
    <property type="evidence" value="ECO:0007669"/>
    <property type="project" value="TreeGrafter"/>
</dbReference>
<evidence type="ECO:0000256" key="7">
    <source>
        <dbReference type="ARBA" id="ARBA00022989"/>
    </source>
</evidence>
<evidence type="ECO:0000256" key="5">
    <source>
        <dbReference type="ARBA" id="ARBA00022692"/>
    </source>
</evidence>
<dbReference type="EMBL" id="WJQU01004274">
    <property type="protein sequence ID" value="KAJ6617792.1"/>
    <property type="molecule type" value="Genomic_DNA"/>
</dbReference>
<keyword evidence="12" id="KW-1185">Reference proteome</keyword>
<proteinExistence type="inferred from homology"/>
<dbReference type="PANTHER" id="PTHR12317:SF79">
    <property type="entry name" value="ACYLTRANSFERASE"/>
    <property type="match status" value="1"/>
</dbReference>
<evidence type="ECO:0000256" key="2">
    <source>
        <dbReference type="ARBA" id="ARBA00005420"/>
    </source>
</evidence>
<comment type="similarity">
    <text evidence="2">Belongs to the diacylglycerol acyltransferase family.</text>
</comment>
<evidence type="ECO:0000256" key="1">
    <source>
        <dbReference type="ARBA" id="ARBA00004477"/>
    </source>
</evidence>
<name>A0A9Q0MJE5_9DIPT</name>
<evidence type="ECO:0000256" key="10">
    <source>
        <dbReference type="ARBA" id="ARBA00023315"/>
    </source>
</evidence>
<evidence type="ECO:0000256" key="3">
    <source>
        <dbReference type="ARBA" id="ARBA00022516"/>
    </source>
</evidence>
<keyword evidence="4" id="KW-0808">Transferase</keyword>
<keyword evidence="6" id="KW-0256">Endoplasmic reticulum</keyword>
<dbReference type="CDD" id="cd07987">
    <property type="entry name" value="LPLAT_MGAT-like"/>
    <property type="match status" value="1"/>
</dbReference>
<dbReference type="GO" id="GO:0004144">
    <property type="term" value="F:diacylglycerol O-acyltransferase activity"/>
    <property type="evidence" value="ECO:0007669"/>
    <property type="project" value="TreeGrafter"/>
</dbReference>
<keyword evidence="9" id="KW-0472">Membrane</keyword>
<dbReference type="AlphaFoldDB" id="A0A9Q0MJE5"/>
<dbReference type="GO" id="GO:0005789">
    <property type="term" value="C:endoplasmic reticulum membrane"/>
    <property type="evidence" value="ECO:0007669"/>
    <property type="project" value="UniProtKB-SubCell"/>
</dbReference>
<evidence type="ECO:0000256" key="9">
    <source>
        <dbReference type="ARBA" id="ARBA00023136"/>
    </source>
</evidence>
<feature type="non-terminal residue" evidence="11">
    <location>
        <position position="1"/>
    </location>
</feature>
<reference evidence="11" key="1">
    <citation type="submission" date="2022-07" db="EMBL/GenBank/DDBJ databases">
        <authorList>
            <person name="Trinca V."/>
            <person name="Uliana J.V.C."/>
            <person name="Torres T.T."/>
            <person name="Ward R.J."/>
            <person name="Monesi N."/>
        </authorList>
    </citation>
    <scope>NUCLEOTIDE SEQUENCE</scope>
    <source>
        <strain evidence="11">HSMRA1968</strain>
        <tissue evidence="11">Whole embryos</tissue>
    </source>
</reference>
<keyword evidence="5" id="KW-0812">Transmembrane</keyword>
<comment type="caution">
    <text evidence="11">The sequence shown here is derived from an EMBL/GenBank/DDBJ whole genome shotgun (WGS) entry which is preliminary data.</text>
</comment>
<gene>
    <name evidence="11" type="primary">MOGAT2</name>
    <name evidence="11" type="ORF">Bhyg_17612</name>
</gene>
<dbReference type="Pfam" id="PF03982">
    <property type="entry name" value="DAGAT"/>
    <property type="match status" value="2"/>
</dbReference>
<comment type="subcellular location">
    <subcellularLocation>
        <location evidence="1">Endoplasmic reticulum membrane</location>
        <topology evidence="1">Multi-pass membrane protein</topology>
    </subcellularLocation>
</comment>
<feature type="non-terminal residue" evidence="11">
    <location>
        <position position="244"/>
    </location>
</feature>
<evidence type="ECO:0000313" key="12">
    <source>
        <dbReference type="Proteomes" id="UP001151699"/>
    </source>
</evidence>
<keyword evidence="8" id="KW-0443">Lipid metabolism</keyword>
<dbReference type="OrthoDB" id="7774787at2759"/>
<dbReference type="PANTHER" id="PTHR12317">
    <property type="entry name" value="DIACYLGLYCEROL O-ACYLTRANSFERASE"/>
    <property type="match status" value="1"/>
</dbReference>
<keyword evidence="7" id="KW-1133">Transmembrane helix</keyword>
<evidence type="ECO:0000256" key="4">
    <source>
        <dbReference type="ARBA" id="ARBA00022679"/>
    </source>
</evidence>
<organism evidence="11 12">
    <name type="scientific">Pseudolycoriella hygida</name>
    <dbReference type="NCBI Taxonomy" id="35572"/>
    <lineage>
        <taxon>Eukaryota</taxon>
        <taxon>Metazoa</taxon>
        <taxon>Ecdysozoa</taxon>
        <taxon>Arthropoda</taxon>
        <taxon>Hexapoda</taxon>
        <taxon>Insecta</taxon>
        <taxon>Pterygota</taxon>
        <taxon>Neoptera</taxon>
        <taxon>Endopterygota</taxon>
        <taxon>Diptera</taxon>
        <taxon>Nematocera</taxon>
        <taxon>Sciaroidea</taxon>
        <taxon>Sciaridae</taxon>
        <taxon>Pseudolycoriella</taxon>
    </lineage>
</organism>
<evidence type="ECO:0000313" key="11">
    <source>
        <dbReference type="EMBL" id="KAJ6617792.1"/>
    </source>
</evidence>